<accession>Q7M1F8</accession>
<name>Q7M1F8_MAIZE</name>
<sequence>FIIPQQSLAPPAIIP</sequence>
<organism evidence="1">
    <name type="scientific">Zea mays</name>
    <name type="common">Maize</name>
    <dbReference type="NCBI Taxonomy" id="4577"/>
    <lineage>
        <taxon>Eukaryota</taxon>
        <taxon>Viridiplantae</taxon>
        <taxon>Streptophyta</taxon>
        <taxon>Embryophyta</taxon>
        <taxon>Tracheophyta</taxon>
        <taxon>Spermatophyta</taxon>
        <taxon>Magnoliopsida</taxon>
        <taxon>Liliopsida</taxon>
        <taxon>Poales</taxon>
        <taxon>Poaceae</taxon>
        <taxon>PACMAD clade</taxon>
        <taxon>Panicoideae</taxon>
        <taxon>Andropogonodae</taxon>
        <taxon>Andropogoneae</taxon>
        <taxon>Tripsacinae</taxon>
        <taxon>Zea</taxon>
    </lineage>
</organism>
<protein>
    <submittedName>
        <fullName evidence="1">Zein Zp22/6 protein</fullName>
    </submittedName>
</protein>
<dbReference type="PIR" id="S54712">
    <property type="entry name" value="S54712"/>
</dbReference>
<reference evidence="1" key="1">
    <citation type="journal article" date="1995" name="Mol. Gen. Genet.">
        <title>RFLP mapping of the maize dzr1 locus, which regulates methionine-rich 10 kDa zein accumulation.</title>
        <authorList>
            <person name="Chaudhuri S."/>
            <person name="Messing J."/>
        </authorList>
    </citation>
    <scope>PROTEIN SEQUENCE</scope>
</reference>
<keyword id="KW-0903">Direct protein sequencing</keyword>
<proteinExistence type="evidence at protein level"/>
<evidence type="ECO:0000313" key="1">
    <source>
        <dbReference type="PIR" id="S54712"/>
    </source>
</evidence>